<evidence type="ECO:0000259" key="4">
    <source>
        <dbReference type="PROSITE" id="PS51320"/>
    </source>
</evidence>
<evidence type="ECO:0000256" key="2">
    <source>
        <dbReference type="RuleBase" id="RU369065"/>
    </source>
</evidence>
<keyword evidence="2" id="KW-0539">Nucleus</keyword>
<reference evidence="5 6" key="1">
    <citation type="submission" date="2024-01" db="EMBL/GenBank/DDBJ databases">
        <title>The genomes of 5 underutilized Papilionoideae crops provide insights into root nodulation and disease resistance.</title>
        <authorList>
            <person name="Yuan L."/>
        </authorList>
    </citation>
    <scope>NUCLEOTIDE SEQUENCE [LARGE SCALE GENOMIC DNA]</scope>
    <source>
        <strain evidence="5">LY-2023</strain>
        <tissue evidence="5">Leaf</tissue>
    </source>
</reference>
<sequence length="373" mass="39523">MERDFTGLNSKEPQHVVKDKINDDGCKDSGFTKGSVAQWPFSNKVSALPHLMSFKVSHDDKSKKIVCDPLKSAGFMTVLSQDAFDSSQKRPAVESQKPFNHDGQGGFHFSLTPYPVQHDVNRPHDVKMFSVSNQAISVSLGNPFQKNHLATAGQIMNGTNMKQPLLGGIPVTAPHSALPSAGSVAGITESCLKPSAPAAQLTIFYAGTVNVFEDITAEKAQAIMLLAGNSLASNMAQPKVQVPVLKLATGDIVPVSQPANTPPCSGHSSPLSVSSHTGAQSRSGSSSTDEFLAAKTTGAPTTPVSNVEPPKVINATTMLTSAVPQARKASLARFLEKRKERVINAAPYNMNKKSEECAHNGTYFSAGTAINTL</sequence>
<comment type="domain">
    <text evidence="2">The jas domain is required for interaction with COI1.</text>
</comment>
<dbReference type="PANTHER" id="PTHR33077:SF90">
    <property type="entry name" value="PROTEIN TIFY 7"/>
    <property type="match status" value="1"/>
</dbReference>
<dbReference type="PROSITE" id="PS51320">
    <property type="entry name" value="TIFY"/>
    <property type="match status" value="1"/>
</dbReference>
<dbReference type="GO" id="GO:0009611">
    <property type="term" value="P:response to wounding"/>
    <property type="evidence" value="ECO:0007669"/>
    <property type="project" value="UniProtKB-UniRule"/>
</dbReference>
<accession>A0AAN9KQD5</accession>
<dbReference type="InterPro" id="IPR010399">
    <property type="entry name" value="Tify_dom"/>
</dbReference>
<name>A0AAN9KQD5_CLITE</name>
<feature type="region of interest" description="Disordered" evidence="3">
    <location>
        <begin position="258"/>
        <end position="309"/>
    </location>
</feature>
<dbReference type="GO" id="GO:2000022">
    <property type="term" value="P:regulation of jasmonic acid mediated signaling pathway"/>
    <property type="evidence" value="ECO:0007669"/>
    <property type="project" value="UniProtKB-UniRule"/>
</dbReference>
<dbReference type="SMART" id="SM00979">
    <property type="entry name" value="TIFY"/>
    <property type="match status" value="1"/>
</dbReference>
<comment type="subcellular location">
    <subcellularLocation>
        <location evidence="2">Nucleus</location>
    </subcellularLocation>
</comment>
<evidence type="ECO:0000256" key="1">
    <source>
        <dbReference type="ARBA" id="ARBA00008614"/>
    </source>
</evidence>
<proteinExistence type="inferred from homology"/>
<gene>
    <name evidence="5" type="ORF">RJT34_04794</name>
</gene>
<dbReference type="Pfam" id="PF06200">
    <property type="entry name" value="tify"/>
    <property type="match status" value="1"/>
</dbReference>
<feature type="compositionally biased region" description="Low complexity" evidence="3">
    <location>
        <begin position="265"/>
        <end position="275"/>
    </location>
</feature>
<comment type="caution">
    <text evidence="5">The sequence shown here is derived from an EMBL/GenBank/DDBJ whole genome shotgun (WGS) entry which is preliminary data.</text>
</comment>
<dbReference type="Pfam" id="PF09425">
    <property type="entry name" value="Jas_motif"/>
    <property type="match status" value="1"/>
</dbReference>
<comment type="similarity">
    <text evidence="1 2">Belongs to the TIFY/JAZ family.</text>
</comment>
<dbReference type="GO" id="GO:0005634">
    <property type="term" value="C:nucleus"/>
    <property type="evidence" value="ECO:0007669"/>
    <property type="project" value="UniProtKB-SubCell"/>
</dbReference>
<keyword evidence="2" id="KW-1184">Jasmonic acid signaling pathway</keyword>
<feature type="domain" description="Tify" evidence="4">
    <location>
        <begin position="194"/>
        <end position="229"/>
    </location>
</feature>
<evidence type="ECO:0000256" key="3">
    <source>
        <dbReference type="SAM" id="MobiDB-lite"/>
    </source>
</evidence>
<dbReference type="EMBL" id="JAYKXN010000001">
    <property type="protein sequence ID" value="KAK7320064.1"/>
    <property type="molecule type" value="Genomic_DNA"/>
</dbReference>
<comment type="function">
    <text evidence="2">Repressor of jasmonate responses.</text>
</comment>
<evidence type="ECO:0000313" key="6">
    <source>
        <dbReference type="Proteomes" id="UP001359559"/>
    </source>
</evidence>
<dbReference type="InterPro" id="IPR018467">
    <property type="entry name" value="CCT_CS"/>
</dbReference>
<dbReference type="InterPro" id="IPR040390">
    <property type="entry name" value="TIFY/JAZ"/>
</dbReference>
<dbReference type="PANTHER" id="PTHR33077">
    <property type="entry name" value="PROTEIN TIFY 4A-RELATED-RELATED"/>
    <property type="match status" value="1"/>
</dbReference>
<dbReference type="AlphaFoldDB" id="A0AAN9KQD5"/>
<dbReference type="Proteomes" id="UP001359559">
    <property type="component" value="Unassembled WGS sequence"/>
</dbReference>
<keyword evidence="6" id="KW-1185">Reference proteome</keyword>
<dbReference type="GO" id="GO:0031347">
    <property type="term" value="P:regulation of defense response"/>
    <property type="evidence" value="ECO:0007669"/>
    <property type="project" value="UniProtKB-UniRule"/>
</dbReference>
<organism evidence="5 6">
    <name type="scientific">Clitoria ternatea</name>
    <name type="common">Butterfly pea</name>
    <dbReference type="NCBI Taxonomy" id="43366"/>
    <lineage>
        <taxon>Eukaryota</taxon>
        <taxon>Viridiplantae</taxon>
        <taxon>Streptophyta</taxon>
        <taxon>Embryophyta</taxon>
        <taxon>Tracheophyta</taxon>
        <taxon>Spermatophyta</taxon>
        <taxon>Magnoliopsida</taxon>
        <taxon>eudicotyledons</taxon>
        <taxon>Gunneridae</taxon>
        <taxon>Pentapetalae</taxon>
        <taxon>rosids</taxon>
        <taxon>fabids</taxon>
        <taxon>Fabales</taxon>
        <taxon>Fabaceae</taxon>
        <taxon>Papilionoideae</taxon>
        <taxon>50 kb inversion clade</taxon>
        <taxon>NPAAA clade</taxon>
        <taxon>indigoferoid/millettioid clade</taxon>
        <taxon>Phaseoleae</taxon>
        <taxon>Clitoria</taxon>
    </lineage>
</organism>
<protein>
    <recommendedName>
        <fullName evidence="2">Protein TIFY</fullName>
    </recommendedName>
    <alternativeName>
        <fullName evidence="2">Jasmonate ZIM domain-containing protein</fullName>
    </alternativeName>
</protein>
<evidence type="ECO:0000313" key="5">
    <source>
        <dbReference type="EMBL" id="KAK7320064.1"/>
    </source>
</evidence>
<feature type="compositionally biased region" description="Polar residues" evidence="3">
    <location>
        <begin position="276"/>
        <end position="289"/>
    </location>
</feature>